<gene>
    <name evidence="5" type="ORF">SAMN04244570_0766</name>
</gene>
<sequence>MNVLIVEDDQAIQKFLQNALETLPQVFNVYLTDSAAKAMNLAQDIKIDFFIVDIQLVDYKGTDLVKQLRTMPAYMYTPIVFETAVLTEELYAYRELKCFYYLVKPFTQLECQKVIQDVLQYLSHFEMDEGKIRIEQKGFIFEYLLKDLFYIESFGKKICLHIKRDGILLNEMISSYSLKASMELLDDRFVQVHKSFIINQDMVEQIDKVGQTIRLRGVDTLIPIGLKYRQYIL</sequence>
<dbReference type="PANTHER" id="PTHR44591:SF3">
    <property type="entry name" value="RESPONSE REGULATORY DOMAIN-CONTAINING PROTEIN"/>
    <property type="match status" value="1"/>
</dbReference>
<keyword evidence="6" id="KW-1185">Reference proteome</keyword>
<dbReference type="InterPro" id="IPR050595">
    <property type="entry name" value="Bact_response_regulator"/>
</dbReference>
<evidence type="ECO:0000259" key="4">
    <source>
        <dbReference type="PROSITE" id="PS50930"/>
    </source>
</evidence>
<protein>
    <submittedName>
        <fullName evidence="5">Two component transcriptional regulator, LytTR family</fullName>
    </submittedName>
</protein>
<dbReference type="Gene3D" id="2.40.50.1020">
    <property type="entry name" value="LytTr DNA-binding domain"/>
    <property type="match status" value="1"/>
</dbReference>
<feature type="domain" description="Response regulatory" evidence="3">
    <location>
        <begin position="2"/>
        <end position="119"/>
    </location>
</feature>
<proteinExistence type="predicted"/>
<dbReference type="PROSITE" id="PS50110">
    <property type="entry name" value="RESPONSE_REGULATORY"/>
    <property type="match status" value="1"/>
</dbReference>
<dbReference type="CDD" id="cd00156">
    <property type="entry name" value="REC"/>
    <property type="match status" value="1"/>
</dbReference>
<dbReference type="InterPro" id="IPR001789">
    <property type="entry name" value="Sig_transdc_resp-reg_receiver"/>
</dbReference>
<dbReference type="RefSeq" id="WP_009496742.1">
    <property type="nucleotide sequence ID" value="NZ_FUYJ01000001.1"/>
</dbReference>
<feature type="domain" description="HTH LytTR-type" evidence="4">
    <location>
        <begin position="132"/>
        <end position="233"/>
    </location>
</feature>
<dbReference type="Pfam" id="PF00072">
    <property type="entry name" value="Response_reg"/>
    <property type="match status" value="1"/>
</dbReference>
<dbReference type="SMART" id="SM00850">
    <property type="entry name" value="LytTR"/>
    <property type="match status" value="1"/>
</dbReference>
<evidence type="ECO:0000259" key="3">
    <source>
        <dbReference type="PROSITE" id="PS50110"/>
    </source>
</evidence>
<dbReference type="GO" id="GO:0003677">
    <property type="term" value="F:DNA binding"/>
    <property type="evidence" value="ECO:0007669"/>
    <property type="project" value="InterPro"/>
</dbReference>
<evidence type="ECO:0000313" key="5">
    <source>
        <dbReference type="EMBL" id="SKA88944.1"/>
    </source>
</evidence>
<dbReference type="SUPFAM" id="SSF52172">
    <property type="entry name" value="CheY-like"/>
    <property type="match status" value="1"/>
</dbReference>
<dbReference type="Pfam" id="PF04397">
    <property type="entry name" value="LytTR"/>
    <property type="match status" value="1"/>
</dbReference>
<dbReference type="EMBL" id="FUYJ01000001">
    <property type="protein sequence ID" value="SKA88944.1"/>
    <property type="molecule type" value="Genomic_DNA"/>
</dbReference>
<evidence type="ECO:0000313" key="6">
    <source>
        <dbReference type="Proteomes" id="UP000190042"/>
    </source>
</evidence>
<organism evidence="5 6">
    <name type="scientific">Sporosarcina newyorkensis</name>
    <dbReference type="NCBI Taxonomy" id="759851"/>
    <lineage>
        <taxon>Bacteria</taxon>
        <taxon>Bacillati</taxon>
        <taxon>Bacillota</taxon>
        <taxon>Bacilli</taxon>
        <taxon>Bacillales</taxon>
        <taxon>Caryophanaceae</taxon>
        <taxon>Sporosarcina</taxon>
    </lineage>
</organism>
<reference evidence="6" key="1">
    <citation type="submission" date="2017-02" db="EMBL/GenBank/DDBJ databases">
        <authorList>
            <person name="Varghese N."/>
            <person name="Submissions S."/>
        </authorList>
    </citation>
    <scope>NUCLEOTIDE SEQUENCE [LARGE SCALE GENOMIC DNA]</scope>
    <source>
        <strain evidence="6">DSM 23966</strain>
    </source>
</reference>
<dbReference type="SMART" id="SM00448">
    <property type="entry name" value="REC"/>
    <property type="match status" value="1"/>
</dbReference>
<dbReference type="PANTHER" id="PTHR44591">
    <property type="entry name" value="STRESS RESPONSE REGULATOR PROTEIN 1"/>
    <property type="match status" value="1"/>
</dbReference>
<feature type="modified residue" description="4-aspartylphosphate" evidence="2">
    <location>
        <position position="53"/>
    </location>
</feature>
<dbReference type="Gene3D" id="3.40.50.2300">
    <property type="match status" value="1"/>
</dbReference>
<dbReference type="Proteomes" id="UP000190042">
    <property type="component" value="Unassembled WGS sequence"/>
</dbReference>
<dbReference type="InterPro" id="IPR007492">
    <property type="entry name" value="LytTR_DNA-bd_dom"/>
</dbReference>
<dbReference type="InterPro" id="IPR011006">
    <property type="entry name" value="CheY-like_superfamily"/>
</dbReference>
<evidence type="ECO:0000256" key="1">
    <source>
        <dbReference type="ARBA" id="ARBA00022553"/>
    </source>
</evidence>
<evidence type="ECO:0000256" key="2">
    <source>
        <dbReference type="PROSITE-ProRule" id="PRU00169"/>
    </source>
</evidence>
<dbReference type="GO" id="GO:0000160">
    <property type="term" value="P:phosphorelay signal transduction system"/>
    <property type="evidence" value="ECO:0007669"/>
    <property type="project" value="InterPro"/>
</dbReference>
<accession>A0A1T4XHF9</accession>
<name>A0A1T4XHF9_9BACL</name>
<dbReference type="AlphaFoldDB" id="A0A1T4XHF9"/>
<keyword evidence="1 2" id="KW-0597">Phosphoprotein</keyword>
<dbReference type="PROSITE" id="PS50930">
    <property type="entry name" value="HTH_LYTTR"/>
    <property type="match status" value="1"/>
</dbReference>